<accession>A0A7J0DU46</accession>
<dbReference type="InterPro" id="IPR002731">
    <property type="entry name" value="ATPase_BadF"/>
</dbReference>
<dbReference type="Pfam" id="PF01869">
    <property type="entry name" value="BcrAD_BadFG"/>
    <property type="match status" value="1"/>
</dbReference>
<keyword evidence="7" id="KW-1185">Reference proteome</keyword>
<comment type="caution">
    <text evidence="6">The sequence shown here is derived from an EMBL/GenBank/DDBJ whole genome shotgun (WGS) entry which is preliminary data.</text>
</comment>
<evidence type="ECO:0000259" key="5">
    <source>
        <dbReference type="Pfam" id="PF01869"/>
    </source>
</evidence>
<dbReference type="Gene3D" id="3.30.420.40">
    <property type="match status" value="1"/>
</dbReference>
<dbReference type="OrthoDB" id="311172at2759"/>
<name>A0A7J0DU46_9ERIC</name>
<protein>
    <recommendedName>
        <fullName evidence="3">N-acetyl-D-glucosamine kinase</fullName>
        <ecNumber evidence="2">2.7.1.59</ecNumber>
    </recommendedName>
    <alternativeName>
        <fullName evidence="4">GlcNAc kinase</fullName>
    </alternativeName>
</protein>
<proteinExistence type="inferred from homology"/>
<evidence type="ECO:0000313" key="6">
    <source>
        <dbReference type="EMBL" id="GFS41441.1"/>
    </source>
</evidence>
<dbReference type="PANTHER" id="PTHR43190">
    <property type="entry name" value="N-ACETYL-D-GLUCOSAMINE KINASE"/>
    <property type="match status" value="1"/>
</dbReference>
<dbReference type="SUPFAM" id="SSF53067">
    <property type="entry name" value="Actin-like ATPase domain"/>
    <property type="match status" value="1"/>
</dbReference>
<dbReference type="InterPro" id="IPR043129">
    <property type="entry name" value="ATPase_NBD"/>
</dbReference>
<reference evidence="7" key="1">
    <citation type="submission" date="2019-07" db="EMBL/GenBank/DDBJ databases">
        <title>De Novo Assembly of kiwifruit Actinidia rufa.</title>
        <authorList>
            <person name="Sugita-Konishi S."/>
            <person name="Sato K."/>
            <person name="Mori E."/>
            <person name="Abe Y."/>
            <person name="Kisaki G."/>
            <person name="Hamano K."/>
            <person name="Suezawa K."/>
            <person name="Otani M."/>
            <person name="Fukuda T."/>
            <person name="Manabe T."/>
            <person name="Gomi K."/>
            <person name="Tabuchi M."/>
            <person name="Akimitsu K."/>
            <person name="Kataoka I."/>
        </authorList>
    </citation>
    <scope>NUCLEOTIDE SEQUENCE [LARGE SCALE GENOMIC DNA]</scope>
    <source>
        <strain evidence="7">cv. Fuchu</strain>
    </source>
</reference>
<dbReference type="PANTHER" id="PTHR43190:SF3">
    <property type="entry name" value="N-ACETYL-D-GLUCOSAMINE KINASE"/>
    <property type="match status" value="1"/>
</dbReference>
<dbReference type="EMBL" id="BJWL01000376">
    <property type="protein sequence ID" value="GFS41441.1"/>
    <property type="molecule type" value="Genomic_DNA"/>
</dbReference>
<evidence type="ECO:0000256" key="2">
    <source>
        <dbReference type="ARBA" id="ARBA00012122"/>
    </source>
</evidence>
<dbReference type="EC" id="2.7.1.59" evidence="2"/>
<feature type="domain" description="ATPase BadF/BadG/BcrA/BcrD type" evidence="5">
    <location>
        <begin position="3"/>
        <end position="60"/>
    </location>
</feature>
<sequence>MYLYVHNDAAEALASGTFGKLHGCILIAGTGSISYGSTEDGEEARAVGAGPVLGDWGRKIGGINSK</sequence>
<organism evidence="6 7">
    <name type="scientific">Actinidia rufa</name>
    <dbReference type="NCBI Taxonomy" id="165716"/>
    <lineage>
        <taxon>Eukaryota</taxon>
        <taxon>Viridiplantae</taxon>
        <taxon>Streptophyta</taxon>
        <taxon>Embryophyta</taxon>
        <taxon>Tracheophyta</taxon>
        <taxon>Spermatophyta</taxon>
        <taxon>Magnoliopsida</taxon>
        <taxon>eudicotyledons</taxon>
        <taxon>Gunneridae</taxon>
        <taxon>Pentapetalae</taxon>
        <taxon>asterids</taxon>
        <taxon>Ericales</taxon>
        <taxon>Actinidiaceae</taxon>
        <taxon>Actinidia</taxon>
    </lineage>
</organism>
<evidence type="ECO:0000256" key="3">
    <source>
        <dbReference type="ARBA" id="ARBA00014974"/>
    </source>
</evidence>
<evidence type="ECO:0000256" key="4">
    <source>
        <dbReference type="ARBA" id="ARBA00031123"/>
    </source>
</evidence>
<evidence type="ECO:0000313" key="7">
    <source>
        <dbReference type="Proteomes" id="UP000585474"/>
    </source>
</evidence>
<dbReference type="Proteomes" id="UP000585474">
    <property type="component" value="Unassembled WGS sequence"/>
</dbReference>
<gene>
    <name evidence="6" type="ORF">Acr_00g0074350</name>
</gene>
<dbReference type="InterPro" id="IPR052519">
    <property type="entry name" value="Euk-type_GlcNAc_Kinase"/>
</dbReference>
<dbReference type="GO" id="GO:0045127">
    <property type="term" value="F:N-acetylglucosamine kinase activity"/>
    <property type="evidence" value="ECO:0007669"/>
    <property type="project" value="UniProtKB-EC"/>
</dbReference>
<evidence type="ECO:0000256" key="1">
    <source>
        <dbReference type="ARBA" id="ARBA00006198"/>
    </source>
</evidence>
<dbReference type="AlphaFoldDB" id="A0A7J0DU46"/>
<comment type="similarity">
    <text evidence="1">Belongs to the eukaryotic-type N-acetylglucosamine kinase family.</text>
</comment>